<name>A0A9N7YHE8_PLEPL</name>
<evidence type="ECO:0000313" key="3">
    <source>
        <dbReference type="Proteomes" id="UP001153269"/>
    </source>
</evidence>
<proteinExistence type="predicted"/>
<feature type="compositionally biased region" description="Polar residues" evidence="1">
    <location>
        <begin position="108"/>
        <end position="126"/>
    </location>
</feature>
<reference evidence="2" key="1">
    <citation type="submission" date="2020-03" db="EMBL/GenBank/DDBJ databases">
        <authorList>
            <person name="Weist P."/>
        </authorList>
    </citation>
    <scope>NUCLEOTIDE SEQUENCE</scope>
</reference>
<comment type="caution">
    <text evidence="2">The sequence shown here is derived from an EMBL/GenBank/DDBJ whole genome shotgun (WGS) entry which is preliminary data.</text>
</comment>
<organism evidence="2 3">
    <name type="scientific">Pleuronectes platessa</name>
    <name type="common">European plaice</name>
    <dbReference type="NCBI Taxonomy" id="8262"/>
    <lineage>
        <taxon>Eukaryota</taxon>
        <taxon>Metazoa</taxon>
        <taxon>Chordata</taxon>
        <taxon>Craniata</taxon>
        <taxon>Vertebrata</taxon>
        <taxon>Euteleostomi</taxon>
        <taxon>Actinopterygii</taxon>
        <taxon>Neopterygii</taxon>
        <taxon>Teleostei</taxon>
        <taxon>Neoteleostei</taxon>
        <taxon>Acanthomorphata</taxon>
        <taxon>Carangaria</taxon>
        <taxon>Pleuronectiformes</taxon>
        <taxon>Pleuronectoidei</taxon>
        <taxon>Pleuronectidae</taxon>
        <taxon>Pleuronectes</taxon>
    </lineage>
</organism>
<dbReference type="Proteomes" id="UP001153269">
    <property type="component" value="Unassembled WGS sequence"/>
</dbReference>
<feature type="region of interest" description="Disordered" evidence="1">
    <location>
        <begin position="53"/>
        <end position="73"/>
    </location>
</feature>
<dbReference type="EMBL" id="CADEAL010001347">
    <property type="protein sequence ID" value="CAB1431565.1"/>
    <property type="molecule type" value="Genomic_DNA"/>
</dbReference>
<evidence type="ECO:0000313" key="2">
    <source>
        <dbReference type="EMBL" id="CAB1431565.1"/>
    </source>
</evidence>
<feature type="region of interest" description="Disordered" evidence="1">
    <location>
        <begin position="107"/>
        <end position="126"/>
    </location>
</feature>
<sequence length="126" mass="14183">MPDELSPAHNISGREVRSGVAPLGRNYARYEIDWALSGWVLYDDGQMINVHIQTRRHSSPQSPSTAAQKDPPRATAAVLVHHPYPLPTRHRVRHHHHNQPTRYLIRHTGSTTATPDARSTNRIHGA</sequence>
<gene>
    <name evidence="2" type="ORF">PLEPLA_LOCUS19622</name>
</gene>
<evidence type="ECO:0000256" key="1">
    <source>
        <dbReference type="SAM" id="MobiDB-lite"/>
    </source>
</evidence>
<protein>
    <submittedName>
        <fullName evidence="2">Uncharacterized protein</fullName>
    </submittedName>
</protein>
<accession>A0A9N7YHE8</accession>
<dbReference type="AlphaFoldDB" id="A0A9N7YHE8"/>
<keyword evidence="3" id="KW-1185">Reference proteome</keyword>